<evidence type="ECO:0000259" key="10">
    <source>
        <dbReference type="Pfam" id="PF20255"/>
    </source>
</evidence>
<evidence type="ECO:0000259" key="9">
    <source>
        <dbReference type="Pfam" id="PF12359"/>
    </source>
</evidence>
<keyword evidence="4" id="KW-0833">Ubl conjugation pathway</keyword>
<feature type="domain" description="DUF3645" evidence="9">
    <location>
        <begin position="2336"/>
        <end position="2368"/>
    </location>
</feature>
<keyword evidence="6" id="KW-0788">Thiol protease</keyword>
<dbReference type="GO" id="GO:0006508">
    <property type="term" value="P:proteolysis"/>
    <property type="evidence" value="ECO:0007669"/>
    <property type="project" value="UniProtKB-KW"/>
</dbReference>
<evidence type="ECO:0000313" key="12">
    <source>
        <dbReference type="Proteomes" id="UP000799779"/>
    </source>
</evidence>
<dbReference type="OrthoDB" id="3182339at2759"/>
<evidence type="ECO:0000256" key="6">
    <source>
        <dbReference type="ARBA" id="ARBA00022807"/>
    </source>
</evidence>
<dbReference type="PANTHER" id="PTHR13367">
    <property type="entry name" value="UBIQUITIN THIOESTERASE"/>
    <property type="match status" value="1"/>
</dbReference>
<organism evidence="11 12">
    <name type="scientific">Amniculicola lignicola CBS 123094</name>
    <dbReference type="NCBI Taxonomy" id="1392246"/>
    <lineage>
        <taxon>Eukaryota</taxon>
        <taxon>Fungi</taxon>
        <taxon>Dikarya</taxon>
        <taxon>Ascomycota</taxon>
        <taxon>Pezizomycotina</taxon>
        <taxon>Dothideomycetes</taxon>
        <taxon>Pleosporomycetidae</taxon>
        <taxon>Pleosporales</taxon>
        <taxon>Amniculicolaceae</taxon>
        <taxon>Amniculicola</taxon>
    </lineage>
</organism>
<evidence type="ECO:0000256" key="5">
    <source>
        <dbReference type="ARBA" id="ARBA00022801"/>
    </source>
</evidence>
<keyword evidence="12" id="KW-1185">Reference proteome</keyword>
<dbReference type="EC" id="3.4.19.12" evidence="2"/>
<dbReference type="Pfam" id="PF20255">
    <property type="entry name" value="DUF6606"/>
    <property type="match status" value="1"/>
</dbReference>
<dbReference type="InterPro" id="IPR046541">
    <property type="entry name" value="DUF6606"/>
</dbReference>
<evidence type="ECO:0000313" key="11">
    <source>
        <dbReference type="EMBL" id="KAF1997703.1"/>
    </source>
</evidence>
<reference evidence="11" key="1">
    <citation type="journal article" date="2020" name="Stud. Mycol.">
        <title>101 Dothideomycetes genomes: a test case for predicting lifestyles and emergence of pathogens.</title>
        <authorList>
            <person name="Haridas S."/>
            <person name="Albert R."/>
            <person name="Binder M."/>
            <person name="Bloem J."/>
            <person name="Labutti K."/>
            <person name="Salamov A."/>
            <person name="Andreopoulos B."/>
            <person name="Baker S."/>
            <person name="Barry K."/>
            <person name="Bills G."/>
            <person name="Bluhm B."/>
            <person name="Cannon C."/>
            <person name="Castanera R."/>
            <person name="Culley D."/>
            <person name="Daum C."/>
            <person name="Ezra D."/>
            <person name="Gonzalez J."/>
            <person name="Henrissat B."/>
            <person name="Kuo A."/>
            <person name="Liang C."/>
            <person name="Lipzen A."/>
            <person name="Lutzoni F."/>
            <person name="Magnuson J."/>
            <person name="Mondo S."/>
            <person name="Nolan M."/>
            <person name="Ohm R."/>
            <person name="Pangilinan J."/>
            <person name="Park H.-J."/>
            <person name="Ramirez L."/>
            <person name="Alfaro M."/>
            <person name="Sun H."/>
            <person name="Tritt A."/>
            <person name="Yoshinaga Y."/>
            <person name="Zwiers L.-H."/>
            <person name="Turgeon B."/>
            <person name="Goodwin S."/>
            <person name="Spatafora J."/>
            <person name="Crous P."/>
            <person name="Grigoriev I."/>
        </authorList>
    </citation>
    <scope>NUCLEOTIDE SEQUENCE</scope>
    <source>
        <strain evidence="11">CBS 123094</strain>
    </source>
</reference>
<feature type="compositionally biased region" description="Acidic residues" evidence="7">
    <location>
        <begin position="3086"/>
        <end position="3117"/>
    </location>
</feature>
<dbReference type="EMBL" id="ML977610">
    <property type="protein sequence ID" value="KAF1997703.1"/>
    <property type="molecule type" value="Genomic_DNA"/>
</dbReference>
<dbReference type="InterPro" id="IPR022105">
    <property type="entry name" value="DUF3645"/>
</dbReference>
<dbReference type="InterPro" id="IPR051346">
    <property type="entry name" value="OTU_Deubiquitinase"/>
</dbReference>
<gene>
    <name evidence="11" type="ORF">P154DRAFT_622249</name>
</gene>
<name>A0A6A5W6Z5_9PLEO</name>
<proteinExistence type="predicted"/>
<dbReference type="GO" id="GO:0004843">
    <property type="term" value="F:cysteine-type deubiquitinase activity"/>
    <property type="evidence" value="ECO:0007669"/>
    <property type="project" value="UniProtKB-EC"/>
</dbReference>
<evidence type="ECO:0000256" key="1">
    <source>
        <dbReference type="ARBA" id="ARBA00000707"/>
    </source>
</evidence>
<dbReference type="PANTHER" id="PTHR13367:SF33">
    <property type="entry name" value="P-LOOP CONTAINING NUCLEOSIDE TRIPHOSPHATE HYDROLASE PROTEIN"/>
    <property type="match status" value="1"/>
</dbReference>
<accession>A0A6A5W6Z5</accession>
<sequence length="3117" mass="352595">MEMLEEVFNHLVLPPKLPGQQDADIEGTGHDILRRLIHATTTIAALTGHQQASTWRATIQFLRRCDGLHARGRLEKQSLLSEFQQLQHKQPLALHIVEQNAALFVRREVSDNHDVVIFEAFETSPPSANVLASEGALVWDFPSCAAQIPLGEFQEPAFQEALADFLEKASMEPLKHFQAHTTKAQTSIVEARDTASPALVTHLIMPMLEAIGSPAAATVPRLRKRVRDDANIDAAEFPWRRLPFWLLLRVSTQRQLQLLLGNNAGRACYKFLITTLITELLSECPGRLAPELTMMLRAKICRRLAKLEQEKSQCPDVYGHLFASAGTFFKDSIMNATELVELAWEKFKGQTKRHIPRLPERADEQSQCLSLPNSGAYLQNVLSLPHTQKYAQLSMQLPPVYDSTIEQVERFTDMYFQLADLEGKIEKGEFPTMTATPDIQSHCIKLAEAISDLFDTVGTAYDSDPAQMSIFILNLFTLWVELDKHATNFCPLLLGYHPVFSPELLDALHLPTVLDMQRLQKIQEYLNDRKKKSRHQTTIFSEPDKDCFVVRYVAQSPAMQKFLQRIQAASTTSRQRKKAELDTWWEDYDKHSLGISSGTCSCEIRRDGSRDVRGCTKCWHWRLRNRMKIYAHEDFLPKNVVKAAAIVFELGAPKFIAAYRTATWKIFQLAYPAKPKPQSPATLLDEYDPLKAYNKRGSIKFTMASTSKPFLGTHYKVAKTKMKASESDVLSPNGLNLFYFDVASNTWVKDFNQPLTFQHFCEIHIPPGLRQSIMPASVHPPTEIDGPSSYDTVASETKCPLNMSVYEFAAYQRLLSGKTRRWLTMVVELGASDVNFSSESTMHMFNHLATQAGPARFETDLLRDVHGVFKDALFCNRLATQIENRLQNIASNWREVYCMEVLVTLSLRLFALSPSKTLASDLLREARRITLSWITRLRMDVRSAVETSTAETAAKYAFWAALLCRRTFSNLAELDRTIQSDDLSTFFQASLALQENLLIDLAKLPPVLKSMLIRDTKMAYTIQPLLLQSIQGSPQSIGIAINASWSDSGASVNKVFSEWTNLSSPHDRWFVSIMTSSRYTRARSQVVHYNFIEGHLLVDGKPLGRLPRDIRESDVVKQLFGNQHLRTFPSAEYGMSYVMAPGPQNQEVHFGIRNGKVIVRVRSHDGLREYIPPNLFRGPDTFDLPFSLIFKCVHWLNLDSKCLEVRRDPVVWKTRINDWIIDVVNRRGYRSQRTVLIDPNCWVAKQVAATFRHFEDPHKITIFQPKHMPGRLSVEIRHLELSFYVNKNGLLECQELGAEVDPNQDAGTLYGFDSKIVFRDIEDTKSRSIIVPWGSISTERHGMHVAARAAGSTEYARFEIDDVLGRLSCPPEPRLLYAKAQFHAYTSFVIPDPLTGRTGIEEALHILQSGCCQPWEPLGDAPIGILKALAQLSPDREYYPRNKKTLQTVSWNADLTMSIQHDGFEGLVRKILEKSERLRVFALKNAQDVQPRNYVSTHLRKRGFARRSLYERSILDTDKETSSDQVYKSRAQQTDLMQSEKVYRVAKLFRKQPFRIHITRELSTILQDLPLIGGFHDPSEIASTSLSDTIDNNFGEQWGNLVNAYRGSGLKELYSLMFRLSLMSLNSTTDLNAIKILAAFACLPELQALQPPSCPSFSQFRFNECPTTQSLLCIISADFLETPKWLPNKAQKKHEACKAEGKRLAEHLLDQWPNDGVSLGGFESDIIDVGLAMTRVVPEWHRLHSNLALSEYLMQVQGVIKLYKGPMDSSIPSAWTWTHDPFSVLGRGLVIPSMSKDLLAKSLASTLDMPASETTAYGGTDNALPPSAAHMGEMKPTEETTELRKILSSFTSSSNLLRQQYGRDLEGSLGTLERSNNQSKPEHLLPNIWMIENNIRKLRDMKETHFRRIREALSLDDDRFQWLELGSLWPCNTSMAILVQLRSSSGNFFGNAVKETIVAHGILVTMLQRFVRIRNALYNRKTTRVQEELANSGHENWSPLLFPDWLLLEIDTDIMIRPEQIDVAHAIIAPQSQENMVLQLNMGKGKTSCIVPMAMAILGDGKQLSRLIVPKPLLLPTAQMIQSRLGGLVGREIRHLPFSRRTKLNPGTLELYADLHHEILHCRGVVLNAPEHVLSYKLSGLQHLADSKLGIAQEMIDFQAWLNSNCRDVLDESDVSLAVKNQLIYPSGQQMAVDGHPHRWQVVQLLLSLVKDHLPELRRKFPRSIEVIERVHGYPMIHILNSDVEEDLHERIVDEICTGRTRFLRFADSSVPSHSAETRKVLLDTDFNKRSFRRAVALFIDKNVASKMLLLVRGLLQHRILLLCLTKRWNVQYGLHPGRDPIAVPFEAKGVPSEQAEFGHPDAAILFTCLAFYYAGINQAQFNQALLHVLASHDPASEYDRWTSSCDTLPEALCHWNVINVDDKGQVEELWKHLRTSKSVLDHYMNHFVFPAHAKQFSIKLQASGWDLPLFSKKGPHGKVAATAKTTGFSGTNDNKMMLPLTIRQGDLPSLHRTNAEVLTYLLQERNREYHIAARAGRRCSETEFLKQLKEKNIRILIDAGAYILEMGNEALVKAWMDIDSRPQAAVFFGSDNRAWVRYRGMKAPVPLLATPFVDRLDKCLVYLDEAHTRGIDLKLPKNARGALTLAPGQTKDHTVQAAMRLRQLATTQSLCFFAFPETHQSILDVCKLNQNDPINSSQVVHWLLEQTCRANEQLQNLYISQGIDFCNRTNAEWDNAAFLSDVSGRAAYVKVLQHPEQQTLEQLYGGFVVNTERLYSPKTAFSQIQTFMDELGNRRRATASNPMTFQSSALEEVEQEREVEFQVEEVREVERPVHYKSLLFPGLHSAISDFVRTGILTGGVGYEHVFAAVSRTSLGQKFSIQGTDSQLFVSAEFMRTIEPAKHGLIDNFLRPVEWILYSPATSTALIVIAEEAEILISLLRAKTPFTKVHLLTYSAPVTKKMLHFSGLKYYALPALPRGHVIPHSLTIELGIFAGRLYMGFRECAPLKEYIEQAGDAKPSNVPTAHMINFLLEWLPLRRKGQDVMHTPIGYMCQGRPLDSGHSFFASHGVVSNGVVKSYHIIELAEGTDEEESGDDEENGGEEEYGDDDENGDEEGH</sequence>
<feature type="domain" description="DUF3638" evidence="8">
    <location>
        <begin position="1994"/>
        <end position="2217"/>
    </location>
</feature>
<evidence type="ECO:0000256" key="4">
    <source>
        <dbReference type="ARBA" id="ARBA00022786"/>
    </source>
</evidence>
<keyword evidence="5" id="KW-0378">Hydrolase</keyword>
<keyword evidence="3" id="KW-0645">Protease</keyword>
<dbReference type="Pfam" id="PF12359">
    <property type="entry name" value="DUF3645"/>
    <property type="match status" value="1"/>
</dbReference>
<feature type="region of interest" description="Disordered" evidence="7">
    <location>
        <begin position="3085"/>
        <end position="3117"/>
    </location>
</feature>
<feature type="domain" description="DUF6606" evidence="10">
    <location>
        <begin position="7"/>
        <end position="281"/>
    </location>
</feature>
<dbReference type="Proteomes" id="UP000799779">
    <property type="component" value="Unassembled WGS sequence"/>
</dbReference>
<evidence type="ECO:0000256" key="2">
    <source>
        <dbReference type="ARBA" id="ARBA00012759"/>
    </source>
</evidence>
<dbReference type="InterPro" id="IPR022099">
    <property type="entry name" value="DUF3638"/>
</dbReference>
<evidence type="ECO:0000259" key="8">
    <source>
        <dbReference type="Pfam" id="PF12340"/>
    </source>
</evidence>
<evidence type="ECO:0000256" key="3">
    <source>
        <dbReference type="ARBA" id="ARBA00022670"/>
    </source>
</evidence>
<dbReference type="Pfam" id="PF12340">
    <property type="entry name" value="DUF3638"/>
    <property type="match status" value="1"/>
</dbReference>
<evidence type="ECO:0000256" key="7">
    <source>
        <dbReference type="SAM" id="MobiDB-lite"/>
    </source>
</evidence>
<comment type="catalytic activity">
    <reaction evidence="1">
        <text>Thiol-dependent hydrolysis of ester, thioester, amide, peptide and isopeptide bonds formed by the C-terminal Gly of ubiquitin (a 76-residue protein attached to proteins as an intracellular targeting signal).</text>
        <dbReference type="EC" id="3.4.19.12"/>
    </reaction>
</comment>
<protein>
    <recommendedName>
        <fullName evidence="2">ubiquitinyl hydrolase 1</fullName>
        <ecNumber evidence="2">3.4.19.12</ecNumber>
    </recommendedName>
</protein>